<dbReference type="EMBL" id="JAGQHR010001093">
    <property type="protein sequence ID" value="MCA9730293.1"/>
    <property type="molecule type" value="Genomic_DNA"/>
</dbReference>
<evidence type="ECO:0000259" key="1">
    <source>
        <dbReference type="Pfam" id="PF13145"/>
    </source>
</evidence>
<dbReference type="Gene3D" id="3.10.50.40">
    <property type="match status" value="1"/>
</dbReference>
<keyword evidence="2" id="KW-0413">Isomerase</keyword>
<reference evidence="2" key="2">
    <citation type="journal article" date="2021" name="Microbiome">
        <title>Successional dynamics and alternative stable states in a saline activated sludge microbial community over 9 years.</title>
        <authorList>
            <person name="Wang Y."/>
            <person name="Ye J."/>
            <person name="Ju F."/>
            <person name="Liu L."/>
            <person name="Boyd J.A."/>
            <person name="Deng Y."/>
            <person name="Parks D.H."/>
            <person name="Jiang X."/>
            <person name="Yin X."/>
            <person name="Woodcroft B.J."/>
            <person name="Tyson G.W."/>
            <person name="Hugenholtz P."/>
            <person name="Polz M.F."/>
            <person name="Zhang T."/>
        </authorList>
    </citation>
    <scope>NUCLEOTIDE SEQUENCE</scope>
    <source>
        <strain evidence="2">HKST-UBA01</strain>
    </source>
</reference>
<reference evidence="2" key="1">
    <citation type="submission" date="2020-04" db="EMBL/GenBank/DDBJ databases">
        <authorList>
            <person name="Zhang T."/>
        </authorList>
    </citation>
    <scope>NUCLEOTIDE SEQUENCE</scope>
    <source>
        <strain evidence="2">HKST-UBA01</strain>
    </source>
</reference>
<dbReference type="InterPro" id="IPR027304">
    <property type="entry name" value="Trigger_fact/SurA_dom_sf"/>
</dbReference>
<organism evidence="2 3">
    <name type="scientific">Eiseniibacteriota bacterium</name>
    <dbReference type="NCBI Taxonomy" id="2212470"/>
    <lineage>
        <taxon>Bacteria</taxon>
        <taxon>Candidatus Eiseniibacteriota</taxon>
    </lineage>
</organism>
<feature type="domain" description="PpiC" evidence="1">
    <location>
        <begin position="323"/>
        <end position="452"/>
    </location>
</feature>
<name>A0A956M4B5_UNCEI</name>
<dbReference type="InterPro" id="IPR000297">
    <property type="entry name" value="PPIase_PpiC"/>
</dbReference>
<evidence type="ECO:0000313" key="3">
    <source>
        <dbReference type="Proteomes" id="UP000697710"/>
    </source>
</evidence>
<dbReference type="SUPFAM" id="SSF109998">
    <property type="entry name" value="Triger factor/SurA peptide-binding domain-like"/>
    <property type="match status" value="1"/>
</dbReference>
<dbReference type="InterPro" id="IPR050245">
    <property type="entry name" value="PrsA_foldase"/>
</dbReference>
<gene>
    <name evidence="2" type="ORF">KC729_21610</name>
</gene>
<evidence type="ECO:0000313" key="2">
    <source>
        <dbReference type="EMBL" id="MCA9730293.1"/>
    </source>
</evidence>
<protein>
    <submittedName>
        <fullName evidence="2">Peptidyl-prolyl cis-trans isomerase</fullName>
    </submittedName>
</protein>
<comment type="caution">
    <text evidence="2">The sequence shown here is derived from an EMBL/GenBank/DDBJ whole genome shotgun (WGS) entry which is preliminary data.</text>
</comment>
<dbReference type="Pfam" id="PF13145">
    <property type="entry name" value="Rotamase_2"/>
    <property type="match status" value="1"/>
</dbReference>
<dbReference type="PANTHER" id="PTHR47245">
    <property type="entry name" value="PEPTIDYLPROLYL ISOMERASE"/>
    <property type="match status" value="1"/>
</dbReference>
<dbReference type="PANTHER" id="PTHR47245:SF2">
    <property type="entry name" value="PEPTIDYL-PROLYL CIS-TRANS ISOMERASE HP_0175-RELATED"/>
    <property type="match status" value="1"/>
</dbReference>
<dbReference type="AlphaFoldDB" id="A0A956M4B5"/>
<dbReference type="Gene3D" id="1.10.4030.10">
    <property type="entry name" value="Porin chaperone SurA, peptide-binding domain"/>
    <property type="match status" value="1"/>
</dbReference>
<dbReference type="Proteomes" id="UP000697710">
    <property type="component" value="Unassembled WGS sequence"/>
</dbReference>
<accession>A0A956M4B5</accession>
<dbReference type="InterPro" id="IPR046357">
    <property type="entry name" value="PPIase_dom_sf"/>
</dbReference>
<sequence length="496" mass="56492">KQMLLRLAREACPEPDLKRARLTRVLEEKTQFRLYQEWKRAQFQLSPEREAALVGQLARTARVRVFGVGGDKIDEVRAAIDAGQGFDALRESYALSDQVEEQTVSLDKVPREVIESVLLDDAIEGTVVGPIMTRRGALVLEVLSFEPLDLESDPHLLDVAKATAKDHDYLPIQQAFFDSVRAAARIVIHDEAIPLLHERFTAYWESLQTAPVVDYQTVRAPLWSFDDSERAQPLFDLSGRTYTIGDFVSGLNQVDLEFWPTLGSQERIRSQVEQRVLRLLLVHQVEAEGFPDRPECQQALARIREEQLLQEFHDRYLAERIEVPEDRLHRYFEENQASYVTGEQVSFGFLSFPETAEARVRELREQMKTAEDWTRIATAEAARGDEIEFVADTGLRSIRRPPDNPAWIPMRNLASNLTAGEISPVAQIPGHFVIVRVNERAPQRPSTFEEARTEVFRIVQQAMIDEEIDRRLGAARSELHAQVRKELLTDAAGSSD</sequence>
<proteinExistence type="predicted"/>
<feature type="non-terminal residue" evidence="2">
    <location>
        <position position="1"/>
    </location>
</feature>
<dbReference type="GO" id="GO:0003755">
    <property type="term" value="F:peptidyl-prolyl cis-trans isomerase activity"/>
    <property type="evidence" value="ECO:0007669"/>
    <property type="project" value="InterPro"/>
</dbReference>